<dbReference type="Pfam" id="PF13579">
    <property type="entry name" value="Glyco_trans_4_4"/>
    <property type="match status" value="1"/>
</dbReference>
<organism evidence="3">
    <name type="scientific">uncultured Thermomicrobiales bacterium</name>
    <dbReference type="NCBI Taxonomy" id="1645740"/>
    <lineage>
        <taxon>Bacteria</taxon>
        <taxon>Pseudomonadati</taxon>
        <taxon>Thermomicrobiota</taxon>
        <taxon>Thermomicrobia</taxon>
        <taxon>Thermomicrobiales</taxon>
        <taxon>environmental samples</taxon>
    </lineage>
</organism>
<dbReference type="SUPFAM" id="SSF53756">
    <property type="entry name" value="UDP-Glycosyltransferase/glycogen phosphorylase"/>
    <property type="match status" value="1"/>
</dbReference>
<reference evidence="3" key="1">
    <citation type="submission" date="2020-02" db="EMBL/GenBank/DDBJ databases">
        <authorList>
            <person name="Meier V. D."/>
        </authorList>
    </citation>
    <scope>NUCLEOTIDE SEQUENCE</scope>
    <source>
        <strain evidence="3">AVDCRST_MAG73</strain>
    </source>
</reference>
<feature type="domain" description="Glycosyltransferase subfamily 4-like N-terminal" evidence="2">
    <location>
        <begin position="42"/>
        <end position="215"/>
    </location>
</feature>
<dbReference type="PANTHER" id="PTHR45947:SF3">
    <property type="entry name" value="SULFOQUINOVOSYL TRANSFERASE SQD2"/>
    <property type="match status" value="1"/>
</dbReference>
<dbReference type="AlphaFoldDB" id="A0A6J4UMX3"/>
<protein>
    <submittedName>
        <fullName evidence="3">D-inositol-3-phosphate glycosyltransferase</fullName>
        <ecNumber evidence="3">2.4.1.250</ecNumber>
    </submittedName>
</protein>
<evidence type="ECO:0000259" key="2">
    <source>
        <dbReference type="Pfam" id="PF13579"/>
    </source>
</evidence>
<evidence type="ECO:0000313" key="3">
    <source>
        <dbReference type="EMBL" id="CAA9554973.1"/>
    </source>
</evidence>
<name>A0A6J4UMX3_9BACT</name>
<sequence length="440" mass="47172">MSPDDDPGPPVHGFETDAPLRSIAALSVHTSPLAPLGRGDSGGMNLYVRELSCQIATGGLSVDIFTRRSDPWTPETVELCPGVTVVSVAAGPPTALSKHDLFPLLPAFAAEVARYAARRGIRYDVVHAHYWLSGWVAHLLKHEWETPFVQMFHTTAHRKNAVARPDEQESALRLDIERRLTDLADSLIAANPDERDDLRDLQRTPTEKVCAIPPGVDLDLFRPLDRAACRADLGLSAEEPVILFVGRIDPIKGIDTLFEAMQRLVDTADPIPTLNLVGGETGPDGAPTGSLAGLGDLASEMGLAPRIRFVGSKPQDHLPRWYAAADVVAVPSRYESFGLVAVEAMACGTPVVASRTGGLAHTVEDGVSGLLVSVGDADALAHALGRVLGDPALRERLATGARAAAHRYAWPAVAAAIRHVYQRLANGHRARLCDEEEIFA</sequence>
<dbReference type="InterPro" id="IPR050194">
    <property type="entry name" value="Glycosyltransferase_grp1"/>
</dbReference>
<accession>A0A6J4UMX3</accession>
<dbReference type="Pfam" id="PF00534">
    <property type="entry name" value="Glycos_transf_1"/>
    <property type="match status" value="1"/>
</dbReference>
<dbReference type="InterPro" id="IPR001296">
    <property type="entry name" value="Glyco_trans_1"/>
</dbReference>
<dbReference type="InterPro" id="IPR028098">
    <property type="entry name" value="Glyco_trans_4-like_N"/>
</dbReference>
<keyword evidence="3" id="KW-0328">Glycosyltransferase</keyword>
<dbReference type="PANTHER" id="PTHR45947">
    <property type="entry name" value="SULFOQUINOVOSYL TRANSFERASE SQD2"/>
    <property type="match status" value="1"/>
</dbReference>
<keyword evidence="3" id="KW-0808">Transferase</keyword>
<proteinExistence type="predicted"/>
<feature type="domain" description="Glycosyl transferase family 1" evidence="1">
    <location>
        <begin position="229"/>
        <end position="402"/>
    </location>
</feature>
<dbReference type="Gene3D" id="3.40.50.2000">
    <property type="entry name" value="Glycogen Phosphorylase B"/>
    <property type="match status" value="2"/>
</dbReference>
<gene>
    <name evidence="3" type="ORF">AVDCRST_MAG73-3203</name>
</gene>
<dbReference type="GO" id="GO:0102710">
    <property type="term" value="F:D-inositol-3-phosphate glycosyltransferase activity"/>
    <property type="evidence" value="ECO:0007669"/>
    <property type="project" value="UniProtKB-EC"/>
</dbReference>
<evidence type="ECO:0000259" key="1">
    <source>
        <dbReference type="Pfam" id="PF00534"/>
    </source>
</evidence>
<dbReference type="EMBL" id="CADCWE010000212">
    <property type="protein sequence ID" value="CAA9554973.1"/>
    <property type="molecule type" value="Genomic_DNA"/>
</dbReference>
<dbReference type="EC" id="2.4.1.250" evidence="3"/>